<keyword evidence="1" id="KW-1133">Transmembrane helix</keyword>
<name>A0A814NPM5_ADIRI</name>
<accession>A0A814NPM5</accession>
<sequence length="382" mass="43444">MMNGNSTSLNNFYNRSSLLRVFLLFAIAFLLSYLFIYKINVKTPLILTRNILISFSNSSHHKLSNISKPQTDKTNEINSSVGNIVNQPPDNGKTNSSWQPKEAFVTFSNNHPSYLALLKVFLDSVHAFSTRPVIAFGIDVDLDIDSKQYPRVIKRRISQKDCGPSVYFCKIHAIVSSNVDYGVLMETDDVVNYNVDVLFEVLHVWPYPLPISPRHPTDPRNWGHFAQQFNVSKATTPYIHAHMIWNYRALPFLKTLHSLLRQGHFQGSNFDETAVNIMLWRAGANHTMCKYDPFFTYSDAYERWPNITNCTEFCHTVFITLHGCKDAKISAALLTRLKANAGKPTVQLLGMGGMRHINDTTVTCCYPDSKPSPIHPLLCEHR</sequence>
<keyword evidence="3" id="KW-1185">Reference proteome</keyword>
<evidence type="ECO:0000313" key="3">
    <source>
        <dbReference type="Proteomes" id="UP000663828"/>
    </source>
</evidence>
<organism evidence="2 3">
    <name type="scientific">Adineta ricciae</name>
    <name type="common">Rotifer</name>
    <dbReference type="NCBI Taxonomy" id="249248"/>
    <lineage>
        <taxon>Eukaryota</taxon>
        <taxon>Metazoa</taxon>
        <taxon>Spiralia</taxon>
        <taxon>Gnathifera</taxon>
        <taxon>Rotifera</taxon>
        <taxon>Eurotatoria</taxon>
        <taxon>Bdelloidea</taxon>
        <taxon>Adinetida</taxon>
        <taxon>Adinetidae</taxon>
        <taxon>Adineta</taxon>
    </lineage>
</organism>
<dbReference type="Proteomes" id="UP000663828">
    <property type="component" value="Unassembled WGS sequence"/>
</dbReference>
<evidence type="ECO:0000313" key="2">
    <source>
        <dbReference type="EMBL" id="CAF1094790.1"/>
    </source>
</evidence>
<keyword evidence="1" id="KW-0472">Membrane</keyword>
<feature type="transmembrane region" description="Helical" evidence="1">
    <location>
        <begin position="21"/>
        <end position="39"/>
    </location>
</feature>
<gene>
    <name evidence="2" type="ORF">XAT740_LOCUS18033</name>
</gene>
<comment type="caution">
    <text evidence="2">The sequence shown here is derived from an EMBL/GenBank/DDBJ whole genome shotgun (WGS) entry which is preliminary data.</text>
</comment>
<reference evidence="2" key="1">
    <citation type="submission" date="2021-02" db="EMBL/GenBank/DDBJ databases">
        <authorList>
            <person name="Nowell W R."/>
        </authorList>
    </citation>
    <scope>NUCLEOTIDE SEQUENCE</scope>
</reference>
<keyword evidence="1" id="KW-0812">Transmembrane</keyword>
<proteinExistence type="predicted"/>
<evidence type="ECO:0000256" key="1">
    <source>
        <dbReference type="SAM" id="Phobius"/>
    </source>
</evidence>
<dbReference type="EMBL" id="CAJNOR010001192">
    <property type="protein sequence ID" value="CAF1094790.1"/>
    <property type="molecule type" value="Genomic_DNA"/>
</dbReference>
<protein>
    <submittedName>
        <fullName evidence="2">Uncharacterized protein</fullName>
    </submittedName>
</protein>
<dbReference type="AlphaFoldDB" id="A0A814NPM5"/>